<evidence type="ECO:0000313" key="3">
    <source>
        <dbReference type="Proteomes" id="UP000253919"/>
    </source>
</evidence>
<keyword evidence="1" id="KW-1133">Transmembrane helix</keyword>
<name>A0A369QI15_9BACT</name>
<feature type="transmembrane region" description="Helical" evidence="1">
    <location>
        <begin position="93"/>
        <end position="116"/>
    </location>
</feature>
<comment type="caution">
    <text evidence="2">The sequence shown here is derived from an EMBL/GenBank/DDBJ whole genome shotgun (WGS) entry which is preliminary data.</text>
</comment>
<dbReference type="EMBL" id="QASA01000001">
    <property type="protein sequence ID" value="RDC63225.1"/>
    <property type="molecule type" value="Genomic_DNA"/>
</dbReference>
<organism evidence="2 3">
    <name type="scientific">Adhaeribacter pallidiroseus</name>
    <dbReference type="NCBI Taxonomy" id="2072847"/>
    <lineage>
        <taxon>Bacteria</taxon>
        <taxon>Pseudomonadati</taxon>
        <taxon>Bacteroidota</taxon>
        <taxon>Cytophagia</taxon>
        <taxon>Cytophagales</taxon>
        <taxon>Hymenobacteraceae</taxon>
        <taxon>Adhaeribacter</taxon>
    </lineage>
</organism>
<keyword evidence="1" id="KW-0812">Transmembrane</keyword>
<accession>A0A369QI15</accession>
<keyword evidence="3" id="KW-1185">Reference proteome</keyword>
<gene>
    <name evidence="2" type="ORF">AHMF7616_01826</name>
</gene>
<evidence type="ECO:0000313" key="2">
    <source>
        <dbReference type="EMBL" id="RDC63225.1"/>
    </source>
</evidence>
<proteinExistence type="predicted"/>
<dbReference type="AlphaFoldDB" id="A0A369QI15"/>
<protein>
    <submittedName>
        <fullName evidence="2">Uncharacterized protein</fullName>
    </submittedName>
</protein>
<keyword evidence="1" id="KW-0472">Membrane</keyword>
<dbReference type="Proteomes" id="UP000253919">
    <property type="component" value="Unassembled WGS sequence"/>
</dbReference>
<sequence length="161" mass="18312">MFNSVFTTNTMTTHEPPYNWRGKIFQQAEALGMKSQQVLDVISLTRSAIKEELQAELENGRYKLVVQFILNQSVRHGKNLFFDKVIQKVASRLILRLGLPGGLAVSIATLLVPMLIKGVSKKVLKNNTVQEWLTQMSNRHHLPDWVNFKNYFNDKNGAEAA</sequence>
<reference evidence="2 3" key="1">
    <citation type="submission" date="2018-04" db="EMBL/GenBank/DDBJ databases">
        <title>Adhaeribacter sp. HMF7616 genome sequencing and assembly.</title>
        <authorList>
            <person name="Kang H."/>
            <person name="Kang J."/>
            <person name="Cha I."/>
            <person name="Kim H."/>
            <person name="Joh K."/>
        </authorList>
    </citation>
    <scope>NUCLEOTIDE SEQUENCE [LARGE SCALE GENOMIC DNA]</scope>
    <source>
        <strain evidence="2 3">HMF7616</strain>
    </source>
</reference>
<evidence type="ECO:0000256" key="1">
    <source>
        <dbReference type="SAM" id="Phobius"/>
    </source>
</evidence>